<evidence type="ECO:0000256" key="7">
    <source>
        <dbReference type="ARBA" id="ARBA00043224"/>
    </source>
</evidence>
<evidence type="ECO:0000256" key="4">
    <source>
        <dbReference type="ARBA" id="ARBA00022801"/>
    </source>
</evidence>
<dbReference type="Gene3D" id="3.40.50.850">
    <property type="entry name" value="Isochorismatase-like"/>
    <property type="match status" value="1"/>
</dbReference>
<protein>
    <recommendedName>
        <fullName evidence="6">nicotinamidase</fullName>
        <ecNumber evidence="6">3.5.1.19</ecNumber>
    </recommendedName>
    <alternativeName>
        <fullName evidence="7">Nicotinamide deamidase</fullName>
    </alternativeName>
</protein>
<dbReference type="InterPro" id="IPR000868">
    <property type="entry name" value="Isochorismatase-like_dom"/>
</dbReference>
<gene>
    <name evidence="9" type="ORF">EV139_0556</name>
</gene>
<dbReference type="Pfam" id="PF00857">
    <property type="entry name" value="Isochorismatase"/>
    <property type="match status" value="1"/>
</dbReference>
<name>A0A4Q7U749_9MICO</name>
<dbReference type="InterPro" id="IPR036380">
    <property type="entry name" value="Isochorismatase-like_sf"/>
</dbReference>
<dbReference type="EC" id="3.5.1.19" evidence="6"/>
<comment type="pathway">
    <text evidence="5">Cofactor biosynthesis; nicotinate biosynthesis; nicotinate from nicotinamide: step 1/1.</text>
</comment>
<comment type="caution">
    <text evidence="9">The sequence shown here is derived from an EMBL/GenBank/DDBJ whole genome shotgun (WGS) entry which is preliminary data.</text>
</comment>
<keyword evidence="4" id="KW-0378">Hydrolase</keyword>
<keyword evidence="3" id="KW-0479">Metal-binding</keyword>
<evidence type="ECO:0000256" key="5">
    <source>
        <dbReference type="ARBA" id="ARBA00037900"/>
    </source>
</evidence>
<dbReference type="AlphaFoldDB" id="A0A4Q7U749"/>
<dbReference type="Proteomes" id="UP000291832">
    <property type="component" value="Unassembled WGS sequence"/>
</dbReference>
<accession>A0A4Q7U749</accession>
<organism evidence="9 10">
    <name type="scientific">Leucobacter luti</name>
    <dbReference type="NCBI Taxonomy" id="340320"/>
    <lineage>
        <taxon>Bacteria</taxon>
        <taxon>Bacillati</taxon>
        <taxon>Actinomycetota</taxon>
        <taxon>Actinomycetes</taxon>
        <taxon>Micrococcales</taxon>
        <taxon>Microbacteriaceae</taxon>
        <taxon>Leucobacter</taxon>
    </lineage>
</organism>
<dbReference type="EMBL" id="SHKI01000002">
    <property type="protein sequence ID" value="RZT68827.1"/>
    <property type="molecule type" value="Genomic_DNA"/>
</dbReference>
<feature type="domain" description="Isochorismatase-like" evidence="8">
    <location>
        <begin position="4"/>
        <end position="215"/>
    </location>
</feature>
<reference evidence="9 10" key="1">
    <citation type="journal article" date="2015" name="Stand. Genomic Sci.">
        <title>Genomic Encyclopedia of Bacterial and Archaeal Type Strains, Phase III: the genomes of soil and plant-associated and newly described type strains.</title>
        <authorList>
            <person name="Whitman W.B."/>
            <person name="Woyke T."/>
            <person name="Klenk H.P."/>
            <person name="Zhou Y."/>
            <person name="Lilburn T.G."/>
            <person name="Beck B.J."/>
            <person name="De Vos P."/>
            <person name="Vandamme P."/>
            <person name="Eisen J.A."/>
            <person name="Garrity G."/>
            <person name="Hugenholtz P."/>
            <person name="Kyrpides N.C."/>
        </authorList>
    </citation>
    <scope>NUCLEOTIDE SEQUENCE [LARGE SCALE GENOMIC DNA]</scope>
    <source>
        <strain evidence="9 10">RF6</strain>
    </source>
</reference>
<keyword evidence="10" id="KW-1185">Reference proteome</keyword>
<dbReference type="PANTHER" id="PTHR11080:SF2">
    <property type="entry name" value="LD05707P"/>
    <property type="match status" value="1"/>
</dbReference>
<evidence type="ECO:0000313" key="9">
    <source>
        <dbReference type="EMBL" id="RZT68827.1"/>
    </source>
</evidence>
<dbReference type="OrthoDB" id="9791276at2"/>
<comment type="similarity">
    <text evidence="1">Belongs to the isochorismatase family.</text>
</comment>
<evidence type="ECO:0000256" key="1">
    <source>
        <dbReference type="ARBA" id="ARBA00006336"/>
    </source>
</evidence>
<evidence type="ECO:0000256" key="6">
    <source>
        <dbReference type="ARBA" id="ARBA00039017"/>
    </source>
</evidence>
<dbReference type="InterPro" id="IPR052347">
    <property type="entry name" value="Isochorismatase_Nicotinamidase"/>
</dbReference>
<evidence type="ECO:0000313" key="10">
    <source>
        <dbReference type="Proteomes" id="UP000291832"/>
    </source>
</evidence>
<dbReference type="GO" id="GO:0019363">
    <property type="term" value="P:pyridine nucleotide biosynthetic process"/>
    <property type="evidence" value="ECO:0007669"/>
    <property type="project" value="UniProtKB-KW"/>
</dbReference>
<evidence type="ECO:0000259" key="8">
    <source>
        <dbReference type="Pfam" id="PF00857"/>
    </source>
</evidence>
<evidence type="ECO:0000256" key="2">
    <source>
        <dbReference type="ARBA" id="ARBA00022642"/>
    </source>
</evidence>
<evidence type="ECO:0000256" key="3">
    <source>
        <dbReference type="ARBA" id="ARBA00022723"/>
    </source>
</evidence>
<dbReference type="SUPFAM" id="SSF52499">
    <property type="entry name" value="Isochorismatase-like hydrolases"/>
    <property type="match status" value="1"/>
</dbReference>
<sequence length="216" mass="21355">MTRALLIVDVQNDFTEGGALGVAGGNAVAAGIAELLVGATDSSGPAAGASSGAAGAAASDAVASFGGYGLVVASRDWHEADTDNGGHFAAPGADPDFVTTWPRHCVQGTPGAEYHPALPLDRIDVHVRKGAGEPAYSAFEGVAGDGRSLADVLAERGVEAIDLVGIATDYCVRASALDALAGGISVRLHTGLIAGVAPETSAAALRELAAAGVEIR</sequence>
<dbReference type="RefSeq" id="WP_130452768.1">
    <property type="nucleotide sequence ID" value="NZ_QYAG01000005.1"/>
</dbReference>
<dbReference type="GO" id="GO:0008936">
    <property type="term" value="F:nicotinamidase activity"/>
    <property type="evidence" value="ECO:0007669"/>
    <property type="project" value="UniProtKB-EC"/>
</dbReference>
<dbReference type="PANTHER" id="PTHR11080">
    <property type="entry name" value="PYRAZINAMIDASE/NICOTINAMIDASE"/>
    <property type="match status" value="1"/>
</dbReference>
<dbReference type="GO" id="GO:0046872">
    <property type="term" value="F:metal ion binding"/>
    <property type="evidence" value="ECO:0007669"/>
    <property type="project" value="UniProtKB-KW"/>
</dbReference>
<keyword evidence="2" id="KW-0662">Pyridine nucleotide biosynthesis</keyword>
<proteinExistence type="inferred from homology"/>